<reference evidence="3" key="1">
    <citation type="journal article" date="2019" name="Int. J. Syst. Evol. Microbiol.">
        <title>The Global Catalogue of Microorganisms (GCM) 10K type strain sequencing project: providing services to taxonomists for standard genome sequencing and annotation.</title>
        <authorList>
            <consortium name="The Broad Institute Genomics Platform"/>
            <consortium name="The Broad Institute Genome Sequencing Center for Infectious Disease"/>
            <person name="Wu L."/>
            <person name="Ma J."/>
        </authorList>
    </citation>
    <scope>NUCLEOTIDE SEQUENCE [LARGE SCALE GENOMIC DNA]</scope>
    <source>
        <strain evidence="3">JCM 4505</strain>
    </source>
</reference>
<feature type="region of interest" description="Disordered" evidence="1">
    <location>
        <begin position="28"/>
        <end position="53"/>
    </location>
</feature>
<evidence type="ECO:0000256" key="1">
    <source>
        <dbReference type="SAM" id="MobiDB-lite"/>
    </source>
</evidence>
<proteinExistence type="predicted"/>
<evidence type="ECO:0000313" key="3">
    <source>
        <dbReference type="Proteomes" id="UP001501867"/>
    </source>
</evidence>
<comment type="caution">
    <text evidence="2">The sequence shown here is derived from an EMBL/GenBank/DDBJ whole genome shotgun (WGS) entry which is preliminary data.</text>
</comment>
<name>A0ABP3EVI1_9ACTN</name>
<feature type="compositionally biased region" description="Basic and acidic residues" evidence="1">
    <location>
        <begin position="43"/>
        <end position="53"/>
    </location>
</feature>
<dbReference type="EMBL" id="BAAABV010000011">
    <property type="protein sequence ID" value="GAA0280178.1"/>
    <property type="molecule type" value="Genomic_DNA"/>
</dbReference>
<organism evidence="2 3">
    <name type="scientific">Streptomyces polychromogenes</name>
    <dbReference type="NCBI Taxonomy" id="67342"/>
    <lineage>
        <taxon>Bacteria</taxon>
        <taxon>Bacillati</taxon>
        <taxon>Actinomycetota</taxon>
        <taxon>Actinomycetes</taxon>
        <taxon>Kitasatosporales</taxon>
        <taxon>Streptomycetaceae</taxon>
        <taxon>Streptomyces</taxon>
    </lineage>
</organism>
<evidence type="ECO:0000313" key="2">
    <source>
        <dbReference type="EMBL" id="GAA0280178.1"/>
    </source>
</evidence>
<accession>A0ABP3EVI1</accession>
<sequence>MGFDWENILGASGDDLNDAYDRAVSAAMYSDDPGDDPLPFPIGEEHDCTDGLR</sequence>
<dbReference type="Proteomes" id="UP001501867">
    <property type="component" value="Unassembled WGS sequence"/>
</dbReference>
<gene>
    <name evidence="2" type="ORF">GCM10010302_17450</name>
</gene>
<keyword evidence="3" id="KW-1185">Reference proteome</keyword>
<protein>
    <submittedName>
        <fullName evidence="2">Uncharacterized protein</fullName>
    </submittedName>
</protein>